<reference evidence="2 3" key="1">
    <citation type="submission" date="2022-04" db="EMBL/GenBank/DDBJ databases">
        <title>Occurrence of NDM-1-producing Shewanella putrefaciens and Acinetobacter portensis in a dairy farm from China.</title>
        <authorList>
            <person name="Li R."/>
            <person name="Zhang L."/>
        </authorList>
    </citation>
    <scope>NUCLEOTIDE SEQUENCE [LARGE SCALE GENOMIC DNA]</scope>
    <source>
        <strain evidence="2 3">JNE5</strain>
    </source>
</reference>
<dbReference type="RefSeq" id="WP_248101163.1">
    <property type="nucleotide sequence ID" value="NZ_CP096120.1"/>
</dbReference>
<evidence type="ECO:0000313" key="2">
    <source>
        <dbReference type="EMBL" id="UPO23467.1"/>
    </source>
</evidence>
<feature type="chain" id="PRO_5046525383" evidence="1">
    <location>
        <begin position="30"/>
        <end position="215"/>
    </location>
</feature>
<accession>A0ABY4JVK9</accession>
<evidence type="ECO:0000256" key="1">
    <source>
        <dbReference type="SAM" id="SignalP"/>
    </source>
</evidence>
<evidence type="ECO:0000313" key="3">
    <source>
        <dbReference type="Proteomes" id="UP000831422"/>
    </source>
</evidence>
<name>A0ABY4JVK9_9GAMM</name>
<gene>
    <name evidence="2" type="ORF">MZO21_01045</name>
</gene>
<dbReference type="EMBL" id="CP096120">
    <property type="protein sequence ID" value="UPO23467.1"/>
    <property type="molecule type" value="Genomic_DNA"/>
</dbReference>
<sequence length="215" mass="24071">MNKILKRTFISLLLTCSIGLSGCASIWLADDFNPTSRITYTKTLAQDTMIAIGQSVNDGKNSGLVFAGQKYTYLVNEGGEPFHTLLKSVPAEKLSLQSPPLQLEFTDKSNFKGNIRFRYIDPVSQISKEKLAELQALGFEIKDYPIEKHLYRSFDYKGQLFESTNPNKLQHQFSKPYPIILTQEIDTTKTNVGNIGKTIILTPVALTFDIITSPV</sequence>
<proteinExistence type="predicted"/>
<dbReference type="Proteomes" id="UP000831422">
    <property type="component" value="Chromosome"/>
</dbReference>
<keyword evidence="1" id="KW-0732">Signal</keyword>
<protein>
    <submittedName>
        <fullName evidence="2">Uncharacterized protein</fullName>
    </submittedName>
</protein>
<keyword evidence="3" id="KW-1185">Reference proteome</keyword>
<organism evidence="2 3">
    <name type="scientific">Acinetobacter portensis</name>
    <dbReference type="NCBI Taxonomy" id="1839785"/>
    <lineage>
        <taxon>Bacteria</taxon>
        <taxon>Pseudomonadati</taxon>
        <taxon>Pseudomonadota</taxon>
        <taxon>Gammaproteobacteria</taxon>
        <taxon>Moraxellales</taxon>
        <taxon>Moraxellaceae</taxon>
        <taxon>Acinetobacter</taxon>
    </lineage>
</organism>
<feature type="signal peptide" evidence="1">
    <location>
        <begin position="1"/>
        <end position="29"/>
    </location>
</feature>
<dbReference type="PROSITE" id="PS51257">
    <property type="entry name" value="PROKAR_LIPOPROTEIN"/>
    <property type="match status" value="1"/>
</dbReference>